<comment type="caution">
    <text evidence="4">The sequence shown here is derived from an EMBL/GenBank/DDBJ whole genome shotgun (WGS) entry which is preliminary data.</text>
</comment>
<gene>
    <name evidence="4" type="primary">dprA</name>
    <name evidence="4" type="ORF">FA740_12295</name>
</gene>
<dbReference type="Gene3D" id="3.40.50.450">
    <property type="match status" value="1"/>
</dbReference>
<dbReference type="SUPFAM" id="SSF102405">
    <property type="entry name" value="MCP/YpsA-like"/>
    <property type="match status" value="1"/>
</dbReference>
<evidence type="ECO:0000259" key="2">
    <source>
        <dbReference type="Pfam" id="PF02481"/>
    </source>
</evidence>
<dbReference type="InterPro" id="IPR036388">
    <property type="entry name" value="WH-like_DNA-bd_sf"/>
</dbReference>
<proteinExistence type="inferred from homology"/>
<reference evidence="4 5" key="1">
    <citation type="submission" date="2019-04" db="EMBL/GenBank/DDBJ databases">
        <authorList>
            <person name="Li J."/>
        </authorList>
    </citation>
    <scope>NUCLEOTIDE SEQUENCE [LARGE SCALE GENOMIC DNA]</scope>
    <source>
        <strain evidence="4 5">CCTCC AB2016182</strain>
    </source>
</reference>
<evidence type="ECO:0000313" key="5">
    <source>
        <dbReference type="Proteomes" id="UP000306223"/>
    </source>
</evidence>
<feature type="domain" description="Smf/DprA SLOG" evidence="2">
    <location>
        <begin position="86"/>
        <end position="292"/>
    </location>
</feature>
<dbReference type="GO" id="GO:0009294">
    <property type="term" value="P:DNA-mediated transformation"/>
    <property type="evidence" value="ECO:0007669"/>
    <property type="project" value="InterPro"/>
</dbReference>
<dbReference type="AlphaFoldDB" id="A0A4U0QPZ4"/>
<dbReference type="OrthoDB" id="9785707at2"/>
<accession>A0A4U0QPZ4</accession>
<organism evidence="4 5">
    <name type="scientific">Paracoccus hibiscisoli</name>
    <dbReference type="NCBI Taxonomy" id="2023261"/>
    <lineage>
        <taxon>Bacteria</taxon>
        <taxon>Pseudomonadati</taxon>
        <taxon>Pseudomonadota</taxon>
        <taxon>Alphaproteobacteria</taxon>
        <taxon>Rhodobacterales</taxon>
        <taxon>Paracoccaceae</taxon>
        <taxon>Paracoccus</taxon>
    </lineage>
</organism>
<comment type="similarity">
    <text evidence="1">Belongs to the DprA/Smf family.</text>
</comment>
<name>A0A4U0QPZ4_9RHOB</name>
<evidence type="ECO:0000313" key="4">
    <source>
        <dbReference type="EMBL" id="TJZ83580.1"/>
    </source>
</evidence>
<dbReference type="Pfam" id="PF02481">
    <property type="entry name" value="DNA_processg_A"/>
    <property type="match status" value="1"/>
</dbReference>
<dbReference type="InterPro" id="IPR041614">
    <property type="entry name" value="DprA_WH"/>
</dbReference>
<dbReference type="RefSeq" id="WP_136857071.1">
    <property type="nucleotide sequence ID" value="NZ_JBKBLO010000013.1"/>
</dbReference>
<dbReference type="PANTHER" id="PTHR43022">
    <property type="entry name" value="PROTEIN SMF"/>
    <property type="match status" value="1"/>
</dbReference>
<dbReference type="EMBL" id="SUNH01000016">
    <property type="protein sequence ID" value="TJZ83580.1"/>
    <property type="molecule type" value="Genomic_DNA"/>
</dbReference>
<dbReference type="NCBIfam" id="TIGR00732">
    <property type="entry name" value="dprA"/>
    <property type="match status" value="1"/>
</dbReference>
<dbReference type="InterPro" id="IPR057666">
    <property type="entry name" value="DrpA_SLOG"/>
</dbReference>
<protein>
    <submittedName>
        <fullName evidence="4">DNA-protecting protein DprA</fullName>
    </submittedName>
</protein>
<evidence type="ECO:0000259" key="3">
    <source>
        <dbReference type="Pfam" id="PF17782"/>
    </source>
</evidence>
<dbReference type="Gene3D" id="1.10.10.10">
    <property type="entry name" value="Winged helix-like DNA-binding domain superfamily/Winged helix DNA-binding domain"/>
    <property type="match status" value="1"/>
</dbReference>
<keyword evidence="5" id="KW-1185">Reference proteome</keyword>
<evidence type="ECO:0000256" key="1">
    <source>
        <dbReference type="ARBA" id="ARBA00006525"/>
    </source>
</evidence>
<sequence>MTIGLAPARFGLPSVDDDLTVLRLIRSRRVGPATFHRLIAEHGSARAALEALPQIAAGSGIADYQCCPEGVAAAELAAGRRAGARLVRHDSAAYPDALRQIDGAPAVLWVRGDPAWLSRDTIAVIGARNASSLGLRMARGMAAGLAEAGYVVAAGLARGVDTAAHDAALATGTIAVLAGGVDVIYPAENAALAARIAETGALISEQPPGTEPAARHFPTRNRIVSGLSQAVVVIEAAQRSGTLITARNALDQGREVMAVPGHPMDARAAGCNALIRDGATLVRSAADVADALALTRPLAPTLPLAPPREVTASAIAAPEPVRPARDSGGPIHLESRILSRLGPSPTEENDLIRDLGVPAATANAVILSLELQGRVTRLAGGRLALS</sequence>
<dbReference type="Proteomes" id="UP000306223">
    <property type="component" value="Unassembled WGS sequence"/>
</dbReference>
<dbReference type="InterPro" id="IPR003488">
    <property type="entry name" value="DprA"/>
</dbReference>
<dbReference type="Pfam" id="PF17782">
    <property type="entry name" value="WHD_DprA"/>
    <property type="match status" value="1"/>
</dbReference>
<dbReference type="PANTHER" id="PTHR43022:SF1">
    <property type="entry name" value="PROTEIN SMF"/>
    <property type="match status" value="1"/>
</dbReference>
<dbReference type="Pfam" id="PF21102">
    <property type="entry name" value="DprA_N"/>
    <property type="match status" value="1"/>
</dbReference>
<feature type="domain" description="DprA winged helix" evidence="3">
    <location>
        <begin position="332"/>
        <end position="381"/>
    </location>
</feature>